<dbReference type="InterPro" id="IPR018184">
    <property type="entry name" value="Integrin_alpha_C_CS"/>
</dbReference>
<feature type="domain" description="Integrin alpha second immunoglobulin-like" evidence="16">
    <location>
        <begin position="651"/>
        <end position="792"/>
    </location>
</feature>
<evidence type="ECO:0000313" key="19">
    <source>
        <dbReference type="Proteomes" id="UP000494165"/>
    </source>
</evidence>
<dbReference type="FunFam" id="1.20.5.930:FF:000001">
    <property type="entry name" value="Integrin subunit alpha V"/>
    <property type="match status" value="1"/>
</dbReference>
<dbReference type="InterPro" id="IPR013517">
    <property type="entry name" value="FG-GAP"/>
</dbReference>
<evidence type="ECO:0000256" key="8">
    <source>
        <dbReference type="ARBA" id="ARBA00023037"/>
    </source>
</evidence>
<feature type="transmembrane region" description="Helical" evidence="14">
    <location>
        <begin position="1042"/>
        <end position="1064"/>
    </location>
</feature>
<dbReference type="GO" id="GO:0048513">
    <property type="term" value="P:animal organ development"/>
    <property type="evidence" value="ECO:0007669"/>
    <property type="project" value="UniProtKB-ARBA"/>
</dbReference>
<name>A0A8S1DLQ3_9INSE</name>
<dbReference type="Pfam" id="PF08441">
    <property type="entry name" value="Integrin_A_Ig_1"/>
    <property type="match status" value="1"/>
</dbReference>
<dbReference type="GO" id="GO:0007229">
    <property type="term" value="P:integrin-mediated signaling pathway"/>
    <property type="evidence" value="ECO:0007669"/>
    <property type="project" value="UniProtKB-KW"/>
</dbReference>
<dbReference type="PANTHER" id="PTHR23220:SF122">
    <property type="entry name" value="INTEGRIN ALPHA-PS1"/>
    <property type="match status" value="1"/>
</dbReference>
<dbReference type="InterPro" id="IPR048285">
    <property type="entry name" value="Integrin_alpha_Ig-like_2"/>
</dbReference>
<feature type="signal peptide" evidence="14">
    <location>
        <begin position="1"/>
        <end position="25"/>
    </location>
</feature>
<evidence type="ECO:0000256" key="5">
    <source>
        <dbReference type="ARBA" id="ARBA00022737"/>
    </source>
</evidence>
<evidence type="ECO:0000256" key="10">
    <source>
        <dbReference type="ARBA" id="ARBA00023157"/>
    </source>
</evidence>
<keyword evidence="3 14" id="KW-0812">Transmembrane</keyword>
<evidence type="ECO:0000259" key="15">
    <source>
        <dbReference type="Pfam" id="PF08441"/>
    </source>
</evidence>
<dbReference type="InterPro" id="IPR000413">
    <property type="entry name" value="Integrin_alpha"/>
</dbReference>
<comment type="similarity">
    <text evidence="2 14">Belongs to the integrin alpha chain family.</text>
</comment>
<evidence type="ECO:0000256" key="9">
    <source>
        <dbReference type="ARBA" id="ARBA00023136"/>
    </source>
</evidence>
<organism evidence="18 19">
    <name type="scientific">Cloeon dipterum</name>
    <dbReference type="NCBI Taxonomy" id="197152"/>
    <lineage>
        <taxon>Eukaryota</taxon>
        <taxon>Metazoa</taxon>
        <taxon>Ecdysozoa</taxon>
        <taxon>Arthropoda</taxon>
        <taxon>Hexapoda</taxon>
        <taxon>Insecta</taxon>
        <taxon>Pterygota</taxon>
        <taxon>Palaeoptera</taxon>
        <taxon>Ephemeroptera</taxon>
        <taxon>Pisciforma</taxon>
        <taxon>Baetidae</taxon>
        <taxon>Cloeon</taxon>
    </lineage>
</organism>
<keyword evidence="5" id="KW-0677">Repeat</keyword>
<dbReference type="GO" id="GO:0007157">
    <property type="term" value="P:heterophilic cell-cell adhesion via plasma membrane cell adhesion molecules"/>
    <property type="evidence" value="ECO:0007669"/>
    <property type="project" value="UniProtKB-ARBA"/>
</dbReference>
<evidence type="ECO:0000256" key="13">
    <source>
        <dbReference type="PROSITE-ProRule" id="PRU00803"/>
    </source>
</evidence>
<dbReference type="InterPro" id="IPR048286">
    <property type="entry name" value="Integrin_alpha_Ig-like_3"/>
</dbReference>
<keyword evidence="9 14" id="KW-0472">Membrane</keyword>
<evidence type="ECO:0000256" key="4">
    <source>
        <dbReference type="ARBA" id="ARBA00022729"/>
    </source>
</evidence>
<dbReference type="Gene3D" id="2.60.40.1530">
    <property type="entry name" value="ntegrin, alpha v. Chain A, domain 4"/>
    <property type="match status" value="1"/>
</dbReference>
<protein>
    <recommendedName>
        <fullName evidence="20">Integrin alpha-2 domain-containing protein</fullName>
    </recommendedName>
</protein>
<dbReference type="GO" id="GO:0009897">
    <property type="term" value="C:external side of plasma membrane"/>
    <property type="evidence" value="ECO:0007669"/>
    <property type="project" value="TreeGrafter"/>
</dbReference>
<dbReference type="GO" id="GO:0007160">
    <property type="term" value="P:cell-matrix adhesion"/>
    <property type="evidence" value="ECO:0007669"/>
    <property type="project" value="TreeGrafter"/>
</dbReference>
<evidence type="ECO:0008006" key="20">
    <source>
        <dbReference type="Google" id="ProtNLM"/>
    </source>
</evidence>
<dbReference type="InterPro" id="IPR032695">
    <property type="entry name" value="Integrin_dom_sf"/>
</dbReference>
<evidence type="ECO:0000256" key="2">
    <source>
        <dbReference type="ARBA" id="ARBA00008054"/>
    </source>
</evidence>
<dbReference type="Gene3D" id="2.130.10.130">
    <property type="entry name" value="Integrin alpha, N-terminal"/>
    <property type="match status" value="1"/>
</dbReference>
<gene>
    <name evidence="18" type="ORF">CLODIP_2_CD02523</name>
</gene>
<evidence type="ECO:0000259" key="17">
    <source>
        <dbReference type="Pfam" id="PF20806"/>
    </source>
</evidence>
<dbReference type="GO" id="GO:0008305">
    <property type="term" value="C:integrin complex"/>
    <property type="evidence" value="ECO:0007669"/>
    <property type="project" value="InterPro"/>
</dbReference>
<dbReference type="GO" id="GO:0005178">
    <property type="term" value="F:integrin binding"/>
    <property type="evidence" value="ECO:0007669"/>
    <property type="project" value="TreeGrafter"/>
</dbReference>
<feature type="repeat" description="FG-GAP" evidence="13">
    <location>
        <begin position="313"/>
        <end position="372"/>
    </location>
</feature>
<keyword evidence="19" id="KW-1185">Reference proteome</keyword>
<dbReference type="AlphaFoldDB" id="A0A8S1DLQ3"/>
<keyword evidence="7 14" id="KW-1133">Transmembrane helix</keyword>
<keyword evidence="12" id="KW-0325">Glycoprotein</keyword>
<evidence type="ECO:0000256" key="11">
    <source>
        <dbReference type="ARBA" id="ARBA00023170"/>
    </source>
</evidence>
<dbReference type="SUPFAM" id="SSF69179">
    <property type="entry name" value="Integrin domains"/>
    <property type="match status" value="3"/>
</dbReference>
<feature type="repeat" description="FG-GAP" evidence="13">
    <location>
        <begin position="433"/>
        <end position="496"/>
    </location>
</feature>
<accession>A0A8S1DLQ3</accession>
<evidence type="ECO:0000256" key="14">
    <source>
        <dbReference type="RuleBase" id="RU003762"/>
    </source>
</evidence>
<dbReference type="Pfam" id="PF20806">
    <property type="entry name" value="Integrin_A_Ig_3"/>
    <property type="match status" value="1"/>
</dbReference>
<dbReference type="Gene3D" id="2.60.40.1510">
    <property type="entry name" value="ntegrin, alpha v. Chain A, domain 3"/>
    <property type="match status" value="1"/>
</dbReference>
<feature type="chain" id="PRO_5035959343" description="Integrin alpha-2 domain-containing protein" evidence="14">
    <location>
        <begin position="26"/>
        <end position="1088"/>
    </location>
</feature>
<dbReference type="PROSITE" id="PS51470">
    <property type="entry name" value="FG_GAP"/>
    <property type="match status" value="3"/>
</dbReference>
<dbReference type="Pfam" id="PF01839">
    <property type="entry name" value="FG-GAP"/>
    <property type="match status" value="2"/>
</dbReference>
<dbReference type="OrthoDB" id="5317514at2759"/>
<dbReference type="SMART" id="SM00191">
    <property type="entry name" value="Int_alpha"/>
    <property type="match status" value="6"/>
</dbReference>
<keyword evidence="6 14" id="KW-0130">Cell adhesion</keyword>
<dbReference type="Proteomes" id="UP000494165">
    <property type="component" value="Unassembled WGS sequence"/>
</dbReference>
<evidence type="ECO:0000259" key="16">
    <source>
        <dbReference type="Pfam" id="PF20805"/>
    </source>
</evidence>
<dbReference type="InterPro" id="IPR013649">
    <property type="entry name" value="Integrin_alpha_Ig-like_1"/>
</dbReference>
<dbReference type="InterPro" id="IPR013519">
    <property type="entry name" value="Int_alpha_beta-p"/>
</dbReference>
<dbReference type="EMBL" id="CADEPI010000236">
    <property type="protein sequence ID" value="CAB3381504.1"/>
    <property type="molecule type" value="Genomic_DNA"/>
</dbReference>
<evidence type="ECO:0000256" key="1">
    <source>
        <dbReference type="ARBA" id="ARBA00004479"/>
    </source>
</evidence>
<feature type="domain" description="Integrin alpha third immunoglobulin-like" evidence="17">
    <location>
        <begin position="798"/>
        <end position="1018"/>
    </location>
</feature>
<keyword evidence="8 14" id="KW-0401">Integrin</keyword>
<evidence type="ECO:0000313" key="18">
    <source>
        <dbReference type="EMBL" id="CAB3381504.1"/>
    </source>
</evidence>
<keyword evidence="11 14" id="KW-0675">Receptor</keyword>
<keyword evidence="10" id="KW-1015">Disulfide bond</keyword>
<dbReference type="Pfam" id="PF20805">
    <property type="entry name" value="Integrin_A_Ig_2"/>
    <property type="match status" value="1"/>
</dbReference>
<evidence type="ECO:0000256" key="6">
    <source>
        <dbReference type="ARBA" id="ARBA00022889"/>
    </source>
</evidence>
<dbReference type="Gene3D" id="2.60.40.1460">
    <property type="entry name" value="Integrin domains. Chain A, domain 2"/>
    <property type="match status" value="1"/>
</dbReference>
<keyword evidence="4 14" id="KW-0732">Signal</keyword>
<dbReference type="InterPro" id="IPR028994">
    <property type="entry name" value="Integrin_alpha_N"/>
</dbReference>
<dbReference type="SUPFAM" id="SSF69318">
    <property type="entry name" value="Integrin alpha N-terminal domain"/>
    <property type="match status" value="1"/>
</dbReference>
<proteinExistence type="inferred from homology"/>
<dbReference type="PRINTS" id="PR01185">
    <property type="entry name" value="INTEGRINA"/>
</dbReference>
<dbReference type="PANTHER" id="PTHR23220">
    <property type="entry name" value="INTEGRIN ALPHA"/>
    <property type="match status" value="1"/>
</dbReference>
<dbReference type="GO" id="GO:0033627">
    <property type="term" value="P:cell adhesion mediated by integrin"/>
    <property type="evidence" value="ECO:0007669"/>
    <property type="project" value="TreeGrafter"/>
</dbReference>
<comment type="subcellular location">
    <subcellularLocation>
        <location evidence="1 14">Membrane</location>
        <topology evidence="1 14">Single-pass type I membrane protein</topology>
    </subcellularLocation>
</comment>
<sequence length="1088" mass="120801">MTTMLCSLVWPVSLLLLAAAPPAVPFNLETRLPLVKVGADGVYFGFSIAEHQVVEAVTNTSSVYNGTWMLVGAPLDQNLQPNTSKSGALWKCPMTTLTDDCVQVVTDGLRNIKGVYHLKKHIESLNLMPPGNDEIKDGQWMGVTVRSQGRGGKVLVCAHRYMNKGADFQWGRGLCYTLTQYLDFDKYYDPCKGRPVARAHEDYGYCQAGTSGVLTDSEEPLVAIGSPGPYTWRGAIFVNSISDDYLTKLKVTFHTPITEKDSPVDKYAYLGMSVTAGNFYSEKVGFAAGAPRDNGTGRVMLVPEVRDGVNPMEVRAQLSGEQFASSFGYELAAADINGDKRSDLLVGAPFYYSRDAGGAVYVYVNTPEYCLHCSKPQRLTGKPESRFGFSIARLGDLNQDGFEDVAIGAPYEGKGAVYVYLGSDKGLITDPAQVIRAEALARVQPATFGYSLSGGIDMDLNGYPDLMVGAYDADTAVLLMARPIIGILTYVRPEQNLKNIDPLKKGCSKYPNRDYTCFTFETCFDIESGGRSYGGKHELTLKYRLEAETFSGRKFSRVWFGAADDERPSFVEKNMKWKPARGITCSEEVVSVKENTRDIQSPIVFKLSYSLIQEEPEAIIAGEELPSVDRYPILNQQEAVKVFQVAFQKDCGDNEVCESNLEVQAELHLKPVARQQWELLLGELEEVVVNVTIYNHGESAYESQLFLTHPSGLSYIGTGIEEKSLFSCKPFNSTLVACSIGNPFKKGRKQLRLRFDPKELSDRDLQLEFTVSANSTSEDIGQQSPLVLRANVVKKAELSIKGLARPEQVFYGGAVKGESAIRFRDEVGTRVLHTYQVFNSGPWKVNQLEVHIDWPYQVANTKPQGKWLLYLDEKPTVESIGGGECRMGYGQVNPLNLTARAGAEDPFDNLILESPPETILFNSRRKRDTEAVLRPEAITDKEGRRRSVISSNCAAGTAKCFTFVCIIRNLHKNTEATIRIRARLWNSTLVEDYPRVDWVKIGSRARIHLQGIHQSNEDDEFQVETIAYPELLEQAAGEGVPLWMIVVAIAAGLLLLILLTICLWKCGFFKRRRPDPTLSGNLEKQRHD</sequence>
<reference evidence="18 19" key="1">
    <citation type="submission" date="2020-04" db="EMBL/GenBank/DDBJ databases">
        <authorList>
            <person name="Alioto T."/>
            <person name="Alioto T."/>
            <person name="Gomez Garrido J."/>
        </authorList>
    </citation>
    <scope>NUCLEOTIDE SEQUENCE [LARGE SCALE GENOMIC DNA]</scope>
</reference>
<feature type="repeat" description="FG-GAP" evidence="13">
    <location>
        <begin position="374"/>
        <end position="429"/>
    </location>
</feature>
<evidence type="ECO:0000256" key="3">
    <source>
        <dbReference type="ARBA" id="ARBA00022692"/>
    </source>
</evidence>
<evidence type="ECO:0000256" key="12">
    <source>
        <dbReference type="ARBA" id="ARBA00023180"/>
    </source>
</evidence>
<dbReference type="PROSITE" id="PS00242">
    <property type="entry name" value="INTEGRIN_ALPHA"/>
    <property type="match status" value="1"/>
</dbReference>
<evidence type="ECO:0000256" key="7">
    <source>
        <dbReference type="ARBA" id="ARBA00022989"/>
    </source>
</evidence>
<feature type="domain" description="Integrin alpha first immunoglubulin-like" evidence="15">
    <location>
        <begin position="481"/>
        <end position="650"/>
    </location>
</feature>
<comment type="caution">
    <text evidence="18">The sequence shown here is derived from an EMBL/GenBank/DDBJ whole genome shotgun (WGS) entry which is preliminary data.</text>
</comment>
<dbReference type="Gene3D" id="1.20.5.930">
    <property type="entry name" value="Bicelle-embedded integrin alpha(iib) transmembrane segment"/>
    <property type="match status" value="1"/>
</dbReference>